<dbReference type="Gene3D" id="1.25.40.10">
    <property type="entry name" value="Tetratricopeptide repeat domain"/>
    <property type="match status" value="1"/>
</dbReference>
<dbReference type="AlphaFoldDB" id="A0A7M5X1I4"/>
<proteinExistence type="predicted"/>
<accession>A0A7M5X1I4</accession>
<organism evidence="1 2">
    <name type="scientific">Clytia hemisphaerica</name>
    <dbReference type="NCBI Taxonomy" id="252671"/>
    <lineage>
        <taxon>Eukaryota</taxon>
        <taxon>Metazoa</taxon>
        <taxon>Cnidaria</taxon>
        <taxon>Hydrozoa</taxon>
        <taxon>Hydroidolina</taxon>
        <taxon>Leptothecata</taxon>
        <taxon>Obeliida</taxon>
        <taxon>Clytiidae</taxon>
        <taxon>Clytia</taxon>
    </lineage>
</organism>
<evidence type="ECO:0008006" key="3">
    <source>
        <dbReference type="Google" id="ProtNLM"/>
    </source>
</evidence>
<protein>
    <recommendedName>
        <fullName evidence="3">Kinesin light chain</fullName>
    </recommendedName>
</protein>
<keyword evidence="2" id="KW-1185">Reference proteome</keyword>
<dbReference type="OrthoDB" id="1667894at2759"/>
<dbReference type="Pfam" id="PF13424">
    <property type="entry name" value="TPR_12"/>
    <property type="match status" value="1"/>
</dbReference>
<evidence type="ECO:0000313" key="1">
    <source>
        <dbReference type="EnsemblMetazoa" id="CLYHEMP016307.1"/>
    </source>
</evidence>
<dbReference type="Proteomes" id="UP000594262">
    <property type="component" value="Unplaced"/>
</dbReference>
<name>A0A7M5X1I4_9CNID</name>
<sequence>GTDHPSVLITKINIANSLVDSEQKEEAVVIYKQVLSKQLNVLGEEHPTLLITKQNLAVCLYKTGRIKEALEIFTEVEQVGTLDENHPILVNTKKFIEICLEDLRSSNKSVLKSRSVIA</sequence>
<dbReference type="InterPro" id="IPR011990">
    <property type="entry name" value="TPR-like_helical_dom_sf"/>
</dbReference>
<reference evidence="1" key="1">
    <citation type="submission" date="2021-01" db="UniProtKB">
        <authorList>
            <consortium name="EnsemblMetazoa"/>
        </authorList>
    </citation>
    <scope>IDENTIFICATION</scope>
</reference>
<dbReference type="EnsemblMetazoa" id="CLYHEMT016307.1">
    <property type="protein sequence ID" value="CLYHEMP016307.1"/>
    <property type="gene ID" value="CLYHEMG016307"/>
</dbReference>
<evidence type="ECO:0000313" key="2">
    <source>
        <dbReference type="Proteomes" id="UP000594262"/>
    </source>
</evidence>
<dbReference type="SUPFAM" id="SSF48452">
    <property type="entry name" value="TPR-like"/>
    <property type="match status" value="1"/>
</dbReference>